<evidence type="ECO:0000313" key="3">
    <source>
        <dbReference type="EMBL" id="TGZ55028.1"/>
    </source>
</evidence>
<dbReference type="EMBL" id="SJOL01009883">
    <property type="protein sequence ID" value="TGZ55028.1"/>
    <property type="molecule type" value="Genomic_DNA"/>
</dbReference>
<dbReference type="GO" id="GO:2000146">
    <property type="term" value="P:negative regulation of cell motility"/>
    <property type="evidence" value="ECO:0007669"/>
    <property type="project" value="TreeGrafter"/>
</dbReference>
<accession>A0A4S2L3F9</accession>
<feature type="region of interest" description="Disordered" evidence="2">
    <location>
        <begin position="297"/>
        <end position="322"/>
    </location>
</feature>
<dbReference type="AlphaFoldDB" id="A0A4S2L3F9"/>
<evidence type="ECO:0000313" key="4">
    <source>
        <dbReference type="Proteomes" id="UP000308267"/>
    </source>
</evidence>
<dbReference type="PANTHER" id="PTHR28616:SF1">
    <property type="entry name" value="COILED-COIL DOMAIN-CONTAINING PROTEIN 125"/>
    <property type="match status" value="1"/>
</dbReference>
<keyword evidence="4" id="KW-1185">Reference proteome</keyword>
<evidence type="ECO:0000256" key="1">
    <source>
        <dbReference type="SAM" id="Coils"/>
    </source>
</evidence>
<name>A0A4S2L3F9_OPIFE</name>
<dbReference type="OrthoDB" id="6249140at2759"/>
<reference evidence="3 4" key="1">
    <citation type="journal article" date="2019" name="BMC Genomics">
        <title>New insights from Opisthorchis felineus genome: update on genomics of the epidemiologically important liver flukes.</title>
        <authorList>
            <person name="Ershov N.I."/>
            <person name="Mordvinov V.A."/>
            <person name="Prokhortchouk E.B."/>
            <person name="Pakharukova M.Y."/>
            <person name="Gunbin K.V."/>
            <person name="Ustyantsev K."/>
            <person name="Genaev M.A."/>
            <person name="Blinov A.G."/>
            <person name="Mazur A."/>
            <person name="Boulygina E."/>
            <person name="Tsygankova S."/>
            <person name="Khrameeva E."/>
            <person name="Chekanov N."/>
            <person name="Fan G."/>
            <person name="Xiao A."/>
            <person name="Zhang H."/>
            <person name="Xu X."/>
            <person name="Yang H."/>
            <person name="Solovyev V."/>
            <person name="Lee S.M."/>
            <person name="Liu X."/>
            <person name="Afonnikov D.A."/>
            <person name="Skryabin K.G."/>
        </authorList>
    </citation>
    <scope>NUCLEOTIDE SEQUENCE [LARGE SCALE GENOMIC DNA]</scope>
    <source>
        <strain evidence="3">AK-0245</strain>
        <tissue evidence="3">Whole organism</tissue>
    </source>
</reference>
<comment type="caution">
    <text evidence="3">The sequence shown here is derived from an EMBL/GenBank/DDBJ whole genome shotgun (WGS) entry which is preliminary data.</text>
</comment>
<dbReference type="Proteomes" id="UP000308267">
    <property type="component" value="Unassembled WGS sequence"/>
</dbReference>
<dbReference type="PANTHER" id="PTHR28616">
    <property type="entry name" value="COILED-COIL DOMAIN-CONTAINING PROTEIN 125"/>
    <property type="match status" value="1"/>
</dbReference>
<organism evidence="3 4">
    <name type="scientific">Opisthorchis felineus</name>
    <dbReference type="NCBI Taxonomy" id="147828"/>
    <lineage>
        <taxon>Eukaryota</taxon>
        <taxon>Metazoa</taxon>
        <taxon>Spiralia</taxon>
        <taxon>Lophotrochozoa</taxon>
        <taxon>Platyhelminthes</taxon>
        <taxon>Trematoda</taxon>
        <taxon>Digenea</taxon>
        <taxon>Opisthorchiida</taxon>
        <taxon>Opisthorchiata</taxon>
        <taxon>Opisthorchiidae</taxon>
        <taxon>Opisthorchis</taxon>
    </lineage>
</organism>
<protein>
    <submittedName>
        <fullName evidence="3">Uncharacterized protein</fullName>
    </submittedName>
</protein>
<proteinExistence type="predicted"/>
<feature type="region of interest" description="Disordered" evidence="2">
    <location>
        <begin position="229"/>
        <end position="252"/>
    </location>
</feature>
<dbReference type="GO" id="GO:0035024">
    <property type="term" value="P:negative regulation of Rho protein signal transduction"/>
    <property type="evidence" value="ECO:0007669"/>
    <property type="project" value="TreeGrafter"/>
</dbReference>
<evidence type="ECO:0000256" key="2">
    <source>
        <dbReference type="SAM" id="MobiDB-lite"/>
    </source>
</evidence>
<feature type="compositionally biased region" description="Polar residues" evidence="2">
    <location>
        <begin position="310"/>
        <end position="322"/>
    </location>
</feature>
<feature type="coiled-coil region" evidence="1">
    <location>
        <begin position="149"/>
        <end position="208"/>
    </location>
</feature>
<dbReference type="InterPro" id="IPR034608">
    <property type="entry name" value="CCDC125"/>
</dbReference>
<sequence>MTVSQGIRRTAEMQNGITETSLDIPDLLKLTGESSFSQENWSSADSEDEPAKDDEQSQCPVCQISKDDGRILCTHASGRSGSWKTCEELLKKLHTHLHLVSMDNLVLQSELEVLRRAFSSKCEAVEILKRQAYKPSGDRPSNLDAFQGALAAKDELARVQTEMAILEGKLQANQLAWETKSKTLMEVNARLTKQLESTQLKMKELLQENVYLLYKHDKLGHLGFKAPSNSKVETEKSPNSCPPTDVSFSRSTVESSRSSLRHLLITSEAFLASLETNGRSSASCSITSNNQFAEQRTSLNGSELPPSVRLTPTPSMNKTSSTLEQGIQCDLSSFGSSLSLQSTSSVTANCSCSSTSQSLCACAIESIRLQRKLLRCSHQLYKEANSVRDMKITIEAYRIALESQFKKNRSVFKAMAALIPHVPKITYANSPLFTSLVHDLLGMNSSCDTPAPWHSPLPSPAEALHRILVWFYQNMNRIVTHLSTCNNPPTRCASIEEHHSPEDSLLCIDNLDLRRKRGIRAHSFHESSSDSLPSTLRSSSIRKSLRQITLGTQRQIESYHARLQNARSMIELPTGPDGKSSVDAFQVPPISLSESRSSDFYRKKKPGSSNMSYAAKLCARARSMEALHSTAATGGSAVRLRYQSNSSILGELASKTNELAELLLDQRLISHISRKTM</sequence>
<feature type="compositionally biased region" description="Polar residues" evidence="2">
    <location>
        <begin position="35"/>
        <end position="44"/>
    </location>
</feature>
<gene>
    <name evidence="3" type="ORF">CRM22_010516</name>
</gene>
<keyword evidence="1" id="KW-0175">Coiled coil</keyword>
<dbReference type="GO" id="GO:0005737">
    <property type="term" value="C:cytoplasm"/>
    <property type="evidence" value="ECO:0007669"/>
    <property type="project" value="TreeGrafter"/>
</dbReference>
<feature type="region of interest" description="Disordered" evidence="2">
    <location>
        <begin position="35"/>
        <end position="58"/>
    </location>
</feature>